<gene>
    <name evidence="5" type="ORF">CWE15_09015</name>
</gene>
<evidence type="ECO:0000256" key="1">
    <source>
        <dbReference type="ARBA" id="ARBA00022448"/>
    </source>
</evidence>
<sequence>MLSMRNVTIYSRGADPEAPLLRIPALTVQAGEVVTLMGPSGVGKSTLLRWLLGEPLPNFHISGQVCLHDVDLTCLPIGQRQLGMMFQQGGLFPHLTVAENCMFAQGARSQQPRLQQQQQALTQLRALGLGDKWHAYPESLSGGQYARIALLCTLLAEPQAMLLDEPFSALDAALRQEVRSWTFTQLEEKHMPTLLVTHDKADARGRILTVNGHREVVDA</sequence>
<evidence type="ECO:0000256" key="2">
    <source>
        <dbReference type="ARBA" id="ARBA00022741"/>
    </source>
</evidence>
<evidence type="ECO:0000256" key="3">
    <source>
        <dbReference type="ARBA" id="ARBA00022840"/>
    </source>
</evidence>
<dbReference type="InterPro" id="IPR027417">
    <property type="entry name" value="P-loop_NTPase"/>
</dbReference>
<dbReference type="SUPFAM" id="SSF52540">
    <property type="entry name" value="P-loop containing nucleoside triphosphate hydrolases"/>
    <property type="match status" value="1"/>
</dbReference>
<dbReference type="InterPro" id="IPR003439">
    <property type="entry name" value="ABC_transporter-like_ATP-bd"/>
</dbReference>
<protein>
    <submittedName>
        <fullName evidence="5">ABC transporter ATP-binding protein</fullName>
    </submittedName>
</protein>
<dbReference type="Gene3D" id="3.40.50.300">
    <property type="entry name" value="P-loop containing nucleotide triphosphate hydrolases"/>
    <property type="match status" value="1"/>
</dbReference>
<dbReference type="GO" id="GO:0005524">
    <property type="term" value="F:ATP binding"/>
    <property type="evidence" value="ECO:0007669"/>
    <property type="project" value="UniProtKB-KW"/>
</dbReference>
<dbReference type="AlphaFoldDB" id="A0A432X193"/>
<dbReference type="GO" id="GO:0016887">
    <property type="term" value="F:ATP hydrolysis activity"/>
    <property type="evidence" value="ECO:0007669"/>
    <property type="project" value="InterPro"/>
</dbReference>
<accession>A0A432X193</accession>
<dbReference type="RefSeq" id="WP_126757753.1">
    <property type="nucleotide sequence ID" value="NZ_PIPQ01000005.1"/>
</dbReference>
<dbReference type="OrthoDB" id="9802264at2"/>
<keyword evidence="6" id="KW-1185">Reference proteome</keyword>
<dbReference type="PANTHER" id="PTHR42781">
    <property type="entry name" value="SPERMIDINE/PUTRESCINE IMPORT ATP-BINDING PROTEIN POTA"/>
    <property type="match status" value="1"/>
</dbReference>
<comment type="caution">
    <text evidence="5">The sequence shown here is derived from an EMBL/GenBank/DDBJ whole genome shotgun (WGS) entry which is preliminary data.</text>
</comment>
<dbReference type="PROSITE" id="PS50893">
    <property type="entry name" value="ABC_TRANSPORTER_2"/>
    <property type="match status" value="1"/>
</dbReference>
<reference evidence="5 6" key="1">
    <citation type="journal article" date="2011" name="Front. Microbiol.">
        <title>Genomic signatures of strain selection and enhancement in Bacillus atrophaeus var. globigii, a historical biowarfare simulant.</title>
        <authorList>
            <person name="Gibbons H.S."/>
            <person name="Broomall S.M."/>
            <person name="McNew L.A."/>
            <person name="Daligault H."/>
            <person name="Chapman C."/>
            <person name="Bruce D."/>
            <person name="Karavis M."/>
            <person name="Krepps M."/>
            <person name="McGregor P.A."/>
            <person name="Hong C."/>
            <person name="Park K.H."/>
            <person name="Akmal A."/>
            <person name="Feldman A."/>
            <person name="Lin J.S."/>
            <person name="Chang W.E."/>
            <person name="Higgs B.W."/>
            <person name="Demirev P."/>
            <person name="Lindquist J."/>
            <person name="Liem A."/>
            <person name="Fochler E."/>
            <person name="Read T.D."/>
            <person name="Tapia R."/>
            <person name="Johnson S."/>
            <person name="Bishop-Lilly K.A."/>
            <person name="Detter C."/>
            <person name="Han C."/>
            <person name="Sozhamannan S."/>
            <person name="Rosenzweig C.N."/>
            <person name="Skowronski E.W."/>
        </authorList>
    </citation>
    <scope>NUCLEOTIDE SEQUENCE [LARGE SCALE GENOMIC DNA]</scope>
    <source>
        <strain evidence="5 6">AIT1</strain>
    </source>
</reference>
<feature type="domain" description="ABC transporter" evidence="4">
    <location>
        <begin position="2"/>
        <end position="219"/>
    </location>
</feature>
<name>A0A432X193_9GAMM</name>
<keyword evidence="1" id="KW-0813">Transport</keyword>
<dbReference type="InterPro" id="IPR050093">
    <property type="entry name" value="ABC_SmlMolc_Importer"/>
</dbReference>
<dbReference type="Pfam" id="PF00005">
    <property type="entry name" value="ABC_tran"/>
    <property type="match status" value="1"/>
</dbReference>
<keyword evidence="2" id="KW-0547">Nucleotide-binding</keyword>
<organism evidence="5 6">
    <name type="scientific">Aliidiomarina taiwanensis</name>
    <dbReference type="NCBI Taxonomy" id="946228"/>
    <lineage>
        <taxon>Bacteria</taxon>
        <taxon>Pseudomonadati</taxon>
        <taxon>Pseudomonadota</taxon>
        <taxon>Gammaproteobacteria</taxon>
        <taxon>Alteromonadales</taxon>
        <taxon>Idiomarinaceae</taxon>
        <taxon>Aliidiomarina</taxon>
    </lineage>
</organism>
<evidence type="ECO:0000313" key="6">
    <source>
        <dbReference type="Proteomes" id="UP000286976"/>
    </source>
</evidence>
<dbReference type="SMART" id="SM00382">
    <property type="entry name" value="AAA"/>
    <property type="match status" value="1"/>
</dbReference>
<proteinExistence type="predicted"/>
<dbReference type="EMBL" id="PIPQ01000005">
    <property type="protein sequence ID" value="RUO39881.1"/>
    <property type="molecule type" value="Genomic_DNA"/>
</dbReference>
<keyword evidence="3 5" id="KW-0067">ATP-binding</keyword>
<dbReference type="InterPro" id="IPR003593">
    <property type="entry name" value="AAA+_ATPase"/>
</dbReference>
<dbReference type="Proteomes" id="UP000286976">
    <property type="component" value="Unassembled WGS sequence"/>
</dbReference>
<dbReference type="PANTHER" id="PTHR42781:SF4">
    <property type="entry name" value="SPERMIDINE_PUTRESCINE IMPORT ATP-BINDING PROTEIN POTA"/>
    <property type="match status" value="1"/>
</dbReference>
<evidence type="ECO:0000313" key="5">
    <source>
        <dbReference type="EMBL" id="RUO39881.1"/>
    </source>
</evidence>
<evidence type="ECO:0000259" key="4">
    <source>
        <dbReference type="PROSITE" id="PS50893"/>
    </source>
</evidence>